<reference evidence="1 2" key="1">
    <citation type="journal article" date="2019" name="Commun. Biol.">
        <title>The bagworm genome reveals a unique fibroin gene that provides high tensile strength.</title>
        <authorList>
            <person name="Kono N."/>
            <person name="Nakamura H."/>
            <person name="Ohtoshi R."/>
            <person name="Tomita M."/>
            <person name="Numata K."/>
            <person name="Arakawa K."/>
        </authorList>
    </citation>
    <scope>NUCLEOTIDE SEQUENCE [LARGE SCALE GENOMIC DNA]</scope>
</reference>
<comment type="caution">
    <text evidence="1">The sequence shown here is derived from an EMBL/GenBank/DDBJ whole genome shotgun (WGS) entry which is preliminary data.</text>
</comment>
<gene>
    <name evidence="1" type="ORF">EVAR_94902_1</name>
</gene>
<keyword evidence="2" id="KW-1185">Reference proteome</keyword>
<sequence>MSHTKLDAPSLNLVAHCTVQRTKLCRSELAANGILRRYYAPRPFLLRRIPILRRCDAFATNFTAAKFCAFTVPSDAVHFSSHDQIVWDPPRTASSYPNLCVGLIAFNSCLCLRMTRVS</sequence>
<organism evidence="1 2">
    <name type="scientific">Eumeta variegata</name>
    <name type="common">Bagworm moth</name>
    <name type="synonym">Eumeta japonica</name>
    <dbReference type="NCBI Taxonomy" id="151549"/>
    <lineage>
        <taxon>Eukaryota</taxon>
        <taxon>Metazoa</taxon>
        <taxon>Ecdysozoa</taxon>
        <taxon>Arthropoda</taxon>
        <taxon>Hexapoda</taxon>
        <taxon>Insecta</taxon>
        <taxon>Pterygota</taxon>
        <taxon>Neoptera</taxon>
        <taxon>Endopterygota</taxon>
        <taxon>Lepidoptera</taxon>
        <taxon>Glossata</taxon>
        <taxon>Ditrysia</taxon>
        <taxon>Tineoidea</taxon>
        <taxon>Psychidae</taxon>
        <taxon>Oiketicinae</taxon>
        <taxon>Eumeta</taxon>
    </lineage>
</organism>
<accession>A0A4C1VA56</accession>
<dbReference type="Proteomes" id="UP000299102">
    <property type="component" value="Unassembled WGS sequence"/>
</dbReference>
<protein>
    <submittedName>
        <fullName evidence="1">Uncharacterized protein</fullName>
    </submittedName>
</protein>
<dbReference type="EMBL" id="BGZK01000303">
    <property type="protein sequence ID" value="GBP35450.1"/>
    <property type="molecule type" value="Genomic_DNA"/>
</dbReference>
<name>A0A4C1VA56_EUMVA</name>
<evidence type="ECO:0000313" key="1">
    <source>
        <dbReference type="EMBL" id="GBP35450.1"/>
    </source>
</evidence>
<evidence type="ECO:0000313" key="2">
    <source>
        <dbReference type="Proteomes" id="UP000299102"/>
    </source>
</evidence>
<proteinExistence type="predicted"/>
<dbReference type="AlphaFoldDB" id="A0A4C1VA56"/>